<feature type="region of interest" description="Disordered" evidence="1">
    <location>
        <begin position="375"/>
        <end position="396"/>
    </location>
</feature>
<evidence type="ECO:0000313" key="3">
    <source>
        <dbReference type="Proteomes" id="UP001182556"/>
    </source>
</evidence>
<comment type="caution">
    <text evidence="2">The sequence shown here is derived from an EMBL/GenBank/DDBJ whole genome shotgun (WGS) entry which is preliminary data.</text>
</comment>
<feature type="compositionally biased region" description="Polar residues" evidence="1">
    <location>
        <begin position="149"/>
        <end position="175"/>
    </location>
</feature>
<name>A0AAD9FVK5_PAPLA</name>
<evidence type="ECO:0000256" key="1">
    <source>
        <dbReference type="SAM" id="MobiDB-lite"/>
    </source>
</evidence>
<keyword evidence="3" id="KW-1185">Reference proteome</keyword>
<protein>
    <submittedName>
        <fullName evidence="2">Uncharacterized protein</fullName>
    </submittedName>
</protein>
<reference evidence="2" key="1">
    <citation type="submission" date="2023-02" db="EMBL/GenBank/DDBJ databases">
        <title>Identification and recombinant expression of a fungal hydrolase from Papiliotrema laurentii that hydrolyzes apple cutin and clears colloidal polyester polyurethane.</title>
        <authorList>
            <consortium name="DOE Joint Genome Institute"/>
            <person name="Roman V.A."/>
            <person name="Bojanowski C."/>
            <person name="Crable B.R."/>
            <person name="Wagner D.N."/>
            <person name="Hung C.S."/>
            <person name="Nadeau L.J."/>
            <person name="Schratz L."/>
            <person name="Haridas S."/>
            <person name="Pangilinan J."/>
            <person name="Lipzen A."/>
            <person name="Na H."/>
            <person name="Yan M."/>
            <person name="Ng V."/>
            <person name="Grigoriev I.V."/>
            <person name="Spatafora J.W."/>
            <person name="Barlow D."/>
            <person name="Biffinger J."/>
            <person name="Kelley-Loughnane N."/>
            <person name="Varaljay V.A."/>
            <person name="Crookes-Goodson W.J."/>
        </authorList>
    </citation>
    <scope>NUCLEOTIDE SEQUENCE</scope>
    <source>
        <strain evidence="2">5307AH</strain>
    </source>
</reference>
<accession>A0AAD9FVK5</accession>
<evidence type="ECO:0000313" key="2">
    <source>
        <dbReference type="EMBL" id="KAK1926877.1"/>
    </source>
</evidence>
<organism evidence="2 3">
    <name type="scientific">Papiliotrema laurentii</name>
    <name type="common">Cryptococcus laurentii</name>
    <dbReference type="NCBI Taxonomy" id="5418"/>
    <lineage>
        <taxon>Eukaryota</taxon>
        <taxon>Fungi</taxon>
        <taxon>Dikarya</taxon>
        <taxon>Basidiomycota</taxon>
        <taxon>Agaricomycotina</taxon>
        <taxon>Tremellomycetes</taxon>
        <taxon>Tremellales</taxon>
        <taxon>Rhynchogastremaceae</taxon>
        <taxon>Papiliotrema</taxon>
    </lineage>
</organism>
<feature type="region of interest" description="Disordered" evidence="1">
    <location>
        <begin position="417"/>
        <end position="439"/>
    </location>
</feature>
<dbReference type="AlphaFoldDB" id="A0AAD9FVK5"/>
<sequence>MSVAASYSAAAPTSHLGGCGGSSIFSSNGPSSWSPRSTAIDSVVTSLQELGRPGDMKASQYQGAKCAFKERYTSIFGGSGPKCISEVSDVGPCLTTMINFSEALKPLEPLSRYRPSEGSSISPDSELGSLKRDIDSYIESAFSRPSGEDFQQSGATSRPPETSTDSASDLGSSTSKHGESRFNFVERRANTLRDNLWMIRDPTALFHESLEGARSAFREAYSTAFGVPAPDCLLGPSNPAMSSRRRRRYLQEKDRYTRALAPLTELQIPYQRGGARGYSKSDLDVLKQDTDAYIQEQFGPRTGGRPTGIDFFSQARQSAIDRPLQYLGYSSPSQVAHPVPSDPSDYSYATSYEGDDLLCSESSNGQDMRIGRSFTASQASASKPSTNQQQIPRPQPLNSHVIQTLFDLGDQRGLGRRSDSLGFSFPSQGRRSSRRSGAPSFYPGQCTICTGYSSMQPPRAAFSSFPPTGIYTIYLVRSQAPDHVFVPHRVSAYSSSYSPSASSSPPLTMQSGYNPYSCRVCSLNQTTYSRRW</sequence>
<proteinExistence type="predicted"/>
<feature type="compositionally biased region" description="Low complexity" evidence="1">
    <location>
        <begin position="422"/>
        <end position="439"/>
    </location>
</feature>
<dbReference type="Proteomes" id="UP001182556">
    <property type="component" value="Unassembled WGS sequence"/>
</dbReference>
<dbReference type="EMBL" id="JAODAN010000001">
    <property type="protein sequence ID" value="KAK1926877.1"/>
    <property type="molecule type" value="Genomic_DNA"/>
</dbReference>
<gene>
    <name evidence="2" type="ORF">DB88DRAFT_543419</name>
</gene>
<feature type="region of interest" description="Disordered" evidence="1">
    <location>
        <begin position="143"/>
        <end position="182"/>
    </location>
</feature>